<feature type="domain" description="Immunity protein Imm33" evidence="2">
    <location>
        <begin position="7"/>
        <end position="96"/>
    </location>
</feature>
<dbReference type="EMBL" id="FQZU01000010">
    <property type="protein sequence ID" value="SHJ67746.1"/>
    <property type="molecule type" value="Genomic_DNA"/>
</dbReference>
<reference evidence="4" key="1">
    <citation type="submission" date="2016-11" db="EMBL/GenBank/DDBJ databases">
        <authorList>
            <person name="Varghese N."/>
            <person name="Submissions S."/>
        </authorList>
    </citation>
    <scope>NUCLEOTIDE SEQUENCE [LARGE SCALE GENOMIC DNA]</scope>
    <source>
        <strain evidence="4">DSM 16219</strain>
    </source>
</reference>
<evidence type="ECO:0000259" key="2">
    <source>
        <dbReference type="Pfam" id="PF09951"/>
    </source>
</evidence>
<dbReference type="InterPro" id="IPR023124">
    <property type="entry name" value="DUF3239_dom_sf"/>
</dbReference>
<dbReference type="AlphaFoldDB" id="A0A1M6L969"/>
<organism evidence="3 4">
    <name type="scientific">Desulfatibacillum alkenivorans DSM 16219</name>
    <dbReference type="NCBI Taxonomy" id="1121393"/>
    <lineage>
        <taxon>Bacteria</taxon>
        <taxon>Pseudomonadati</taxon>
        <taxon>Thermodesulfobacteriota</taxon>
        <taxon>Desulfobacteria</taxon>
        <taxon>Desulfobacterales</taxon>
        <taxon>Desulfatibacillaceae</taxon>
        <taxon>Desulfatibacillum</taxon>
    </lineage>
</organism>
<dbReference type="Proteomes" id="UP000183994">
    <property type="component" value="Unassembled WGS sequence"/>
</dbReference>
<dbReference type="STRING" id="1121393.SAMN02745216_02069"/>
<evidence type="ECO:0000313" key="3">
    <source>
        <dbReference type="EMBL" id="SHJ67746.1"/>
    </source>
</evidence>
<name>A0A1M6L969_9BACT</name>
<protein>
    <recommendedName>
        <fullName evidence="2">Immunity protein Imm33 domain-containing protein</fullName>
    </recommendedName>
</protein>
<proteinExistence type="predicted"/>
<keyword evidence="1" id="KW-0812">Transmembrane</keyword>
<evidence type="ECO:0000313" key="4">
    <source>
        <dbReference type="Proteomes" id="UP000183994"/>
    </source>
</evidence>
<dbReference type="Gene3D" id="2.40.410.10">
    <property type="entry name" value="putative membrane protein from Corynebacterium diphtheriae superfamily"/>
    <property type="match status" value="1"/>
</dbReference>
<sequence>MDTDLLCLASRNLAENGWQAGRFFHRKDLASPENGQSGWIFIEDQEDEEWLSDPDNYIAVPLSKIILNNPGIRAYLDKSGDREFQVNPRTGDVQELERLKKFSYTAASRPGRLVFNPIALMNVYPKSYLFFGIWCFFLFAAVMGVWPAWIFSAAGAAGAGFIWRRLHLYFKYGDANPGVIIAVNPVLMAVATDLQKRSGRYPVVAVREVKIRKIDKIKVEPGMRLATVSLYTNGDEAAPYWTDFDPFPAQYATLSSPKIAALFERFSQQDWDDLEEAVAQIPKPCTEGLYPLDVENSDWKDYKDFWDQQSRES</sequence>
<accession>A0A1M6L969</accession>
<dbReference type="Pfam" id="PF09951">
    <property type="entry name" value="Imm33"/>
    <property type="match status" value="1"/>
</dbReference>
<evidence type="ECO:0000256" key="1">
    <source>
        <dbReference type="SAM" id="Phobius"/>
    </source>
</evidence>
<dbReference type="RefSeq" id="WP_073475503.1">
    <property type="nucleotide sequence ID" value="NZ_FQZU01000010.1"/>
</dbReference>
<feature type="transmembrane region" description="Helical" evidence="1">
    <location>
        <begin position="128"/>
        <end position="149"/>
    </location>
</feature>
<keyword evidence="1" id="KW-0472">Membrane</keyword>
<dbReference type="InterPro" id="IPR021632">
    <property type="entry name" value="DUF3239"/>
</dbReference>
<keyword evidence="4" id="KW-1185">Reference proteome</keyword>
<dbReference type="InterPro" id="IPR018689">
    <property type="entry name" value="Imm33_dom"/>
</dbReference>
<dbReference type="Pfam" id="PF11580">
    <property type="entry name" value="DUF3239"/>
    <property type="match status" value="1"/>
</dbReference>
<keyword evidence="1" id="KW-1133">Transmembrane helix</keyword>
<gene>
    <name evidence="3" type="ORF">SAMN02745216_02069</name>
</gene>